<dbReference type="STRING" id="28128.HMPREF3226_02132"/>
<name>A0A133PY78_9BACT</name>
<dbReference type="Proteomes" id="UP000070533">
    <property type="component" value="Unassembled WGS sequence"/>
</dbReference>
<dbReference type="PATRIC" id="fig|28128.5.peg.2195"/>
<comment type="caution">
    <text evidence="2">The sequence shown here is derived from an EMBL/GenBank/DDBJ whole genome shotgun (WGS) entry which is preliminary data.</text>
</comment>
<reference evidence="3" key="1">
    <citation type="submission" date="2016-01" db="EMBL/GenBank/DDBJ databases">
        <authorList>
            <person name="Mitreva M."/>
            <person name="Pepin K.H."/>
            <person name="Mihindukulasuriya K.A."/>
            <person name="Fulton R."/>
            <person name="Fronick C."/>
            <person name="O'Laughlin M."/>
            <person name="Miner T."/>
            <person name="Herter B."/>
            <person name="Rosa B.A."/>
            <person name="Cordes M."/>
            <person name="Tomlinson C."/>
            <person name="Wollam A."/>
            <person name="Palsikar V.B."/>
            <person name="Mardis E.R."/>
            <person name="Wilson R.K."/>
        </authorList>
    </citation>
    <scope>NUCLEOTIDE SEQUENCE [LARGE SCALE GENOMIC DNA]</scope>
    <source>
        <strain evidence="3">MJR7716</strain>
    </source>
</reference>
<dbReference type="RefSeq" id="WP_060941089.1">
    <property type="nucleotide sequence ID" value="NZ_JAIHUT010000050.1"/>
</dbReference>
<evidence type="ECO:0000313" key="2">
    <source>
        <dbReference type="EMBL" id="KXA35024.1"/>
    </source>
</evidence>
<keyword evidence="3" id="KW-1185">Reference proteome</keyword>
<dbReference type="SUPFAM" id="SSF117074">
    <property type="entry name" value="Hypothetical protein PA1324"/>
    <property type="match status" value="1"/>
</dbReference>
<feature type="chain" id="PRO_5007458583" description="Lipoprotein" evidence="1">
    <location>
        <begin position="24"/>
        <end position="173"/>
    </location>
</feature>
<evidence type="ECO:0008006" key="4">
    <source>
        <dbReference type="Google" id="ProtNLM"/>
    </source>
</evidence>
<dbReference type="OrthoDB" id="1068009at2"/>
<protein>
    <recommendedName>
        <fullName evidence="4">Lipoprotein</fullName>
    </recommendedName>
</protein>
<evidence type="ECO:0000313" key="3">
    <source>
        <dbReference type="Proteomes" id="UP000070533"/>
    </source>
</evidence>
<sequence length="173" mass="19521">MKYLNLTRSLLALSLLGVITACSSENAIVRNIKVSDVVTSDCKTSVSKTDTRPEYLTDFYSTKTTLSLLMRNDNTVAAQFLDVMDNCAIGQLNVDMTCVENKIIIILYPDRDMLTNCVCMYDVNFKIRNLFPGNYQLEIFQTTTNKQTSSSNRIYHGTVTLDSNKTVRLAMTR</sequence>
<proteinExistence type="predicted"/>
<keyword evidence="1" id="KW-0732">Signal</keyword>
<dbReference type="PROSITE" id="PS51257">
    <property type="entry name" value="PROKAR_LIPOPROTEIN"/>
    <property type="match status" value="1"/>
</dbReference>
<accession>A0A133PY78</accession>
<dbReference type="AlphaFoldDB" id="A0A133PY78"/>
<evidence type="ECO:0000256" key="1">
    <source>
        <dbReference type="SAM" id="SignalP"/>
    </source>
</evidence>
<feature type="signal peptide" evidence="1">
    <location>
        <begin position="1"/>
        <end position="23"/>
    </location>
</feature>
<dbReference type="EMBL" id="LRQG01000189">
    <property type="protein sequence ID" value="KXA35024.1"/>
    <property type="molecule type" value="Genomic_DNA"/>
</dbReference>
<gene>
    <name evidence="2" type="ORF">HMPREF3226_02132</name>
</gene>
<organism evidence="2 3">
    <name type="scientific">Prevotella corporis</name>
    <dbReference type="NCBI Taxonomy" id="28128"/>
    <lineage>
        <taxon>Bacteria</taxon>
        <taxon>Pseudomonadati</taxon>
        <taxon>Bacteroidota</taxon>
        <taxon>Bacteroidia</taxon>
        <taxon>Bacteroidales</taxon>
        <taxon>Prevotellaceae</taxon>
        <taxon>Prevotella</taxon>
    </lineage>
</organism>